<evidence type="ECO:0008006" key="4">
    <source>
        <dbReference type="Google" id="ProtNLM"/>
    </source>
</evidence>
<dbReference type="RefSeq" id="WP_183167399.1">
    <property type="nucleotide sequence ID" value="NZ_JACHXI010000016.1"/>
</dbReference>
<accession>A0A839T530</accession>
<dbReference type="EMBL" id="JACHXI010000016">
    <property type="protein sequence ID" value="MBB3104552.1"/>
    <property type="molecule type" value="Genomic_DNA"/>
</dbReference>
<keyword evidence="1" id="KW-0732">Signal</keyword>
<name>A0A839T530_AZOMA</name>
<evidence type="ECO:0000313" key="3">
    <source>
        <dbReference type="Proteomes" id="UP000549250"/>
    </source>
</evidence>
<dbReference type="Proteomes" id="UP000549250">
    <property type="component" value="Unassembled WGS sequence"/>
</dbReference>
<feature type="signal peptide" evidence="1">
    <location>
        <begin position="1"/>
        <end position="21"/>
    </location>
</feature>
<feature type="chain" id="PRO_5032397175" description="DUF4019 domain-containing protein" evidence="1">
    <location>
        <begin position="22"/>
        <end position="142"/>
    </location>
</feature>
<evidence type="ECO:0000313" key="2">
    <source>
        <dbReference type="EMBL" id="MBB3104552.1"/>
    </source>
</evidence>
<dbReference type="Pfam" id="PF13211">
    <property type="entry name" value="DUF4019"/>
    <property type="match status" value="1"/>
</dbReference>
<dbReference type="InterPro" id="IPR025091">
    <property type="entry name" value="DUF4019"/>
</dbReference>
<gene>
    <name evidence="2" type="ORF">FHR87_002972</name>
</gene>
<proteinExistence type="predicted"/>
<dbReference type="AlphaFoldDB" id="A0A839T530"/>
<protein>
    <recommendedName>
        <fullName evidence="4">DUF4019 domain-containing protein</fullName>
    </recommendedName>
</protein>
<evidence type="ECO:0000256" key="1">
    <source>
        <dbReference type="SAM" id="SignalP"/>
    </source>
</evidence>
<comment type="caution">
    <text evidence="2">The sequence shown here is derived from an EMBL/GenBank/DDBJ whole genome shotgun (WGS) entry which is preliminary data.</text>
</comment>
<keyword evidence="3" id="KW-1185">Reference proteome</keyword>
<sequence>MKHLFAIAMSVCMLLPSLAWSESTTHVDKAKSSTTTWLAITDSLEYASSWEQTAELFQKAVPKQNWQSQLEKTRLPLGAVKSREFKVAETARVLPGVPEGQYVVLQYETQFEKSPKMIETVTSTLDGDGTWKVVGYYIKQAK</sequence>
<organism evidence="2 3">
    <name type="scientific">Azomonas macrocytogenes</name>
    <name type="common">Azotobacter macrocytogenes</name>
    <dbReference type="NCBI Taxonomy" id="69962"/>
    <lineage>
        <taxon>Bacteria</taxon>
        <taxon>Pseudomonadati</taxon>
        <taxon>Pseudomonadota</taxon>
        <taxon>Gammaproteobacteria</taxon>
        <taxon>Pseudomonadales</taxon>
        <taxon>Pseudomonadaceae</taxon>
        <taxon>Azomonas</taxon>
    </lineage>
</organism>
<reference evidence="2 3" key="1">
    <citation type="submission" date="2020-08" db="EMBL/GenBank/DDBJ databases">
        <title>Genomic Encyclopedia of Type Strains, Phase III (KMG-III): the genomes of soil and plant-associated and newly described type strains.</title>
        <authorList>
            <person name="Whitman W."/>
        </authorList>
    </citation>
    <scope>NUCLEOTIDE SEQUENCE [LARGE SCALE GENOMIC DNA]</scope>
    <source>
        <strain evidence="2 3">CECT 4462</strain>
    </source>
</reference>